<dbReference type="RefSeq" id="WP_075081313.1">
    <property type="nucleotide sequence ID" value="NZ_BDCO01000003.1"/>
</dbReference>
<reference evidence="2" key="1">
    <citation type="journal article" date="2017" name="Genome Announc.">
        <title>Draft Genome Sequence of Terrimicrobium sacchariphilum NM-5T, a Facultative Anaerobic Soil Bacterium of the Class Spartobacteria.</title>
        <authorList>
            <person name="Qiu Y.L."/>
            <person name="Tourlousse D.M."/>
            <person name="Matsuura N."/>
            <person name="Ohashi A."/>
            <person name="Sekiguchi Y."/>
        </authorList>
    </citation>
    <scope>NUCLEOTIDE SEQUENCE [LARGE SCALE GENOMIC DNA]</scope>
    <source>
        <strain evidence="2">NM-5</strain>
    </source>
</reference>
<accession>A0A146GDU7</accession>
<dbReference type="STRING" id="690879.TSACC_3578"/>
<dbReference type="Proteomes" id="UP000076023">
    <property type="component" value="Unassembled WGS sequence"/>
</dbReference>
<dbReference type="OrthoDB" id="9758853at2"/>
<keyword evidence="2" id="KW-1185">Reference proteome</keyword>
<name>A0A146GDU7_TERSA</name>
<organism evidence="1 2">
    <name type="scientific">Terrimicrobium sacchariphilum</name>
    <dbReference type="NCBI Taxonomy" id="690879"/>
    <lineage>
        <taxon>Bacteria</taxon>
        <taxon>Pseudomonadati</taxon>
        <taxon>Verrucomicrobiota</taxon>
        <taxon>Terrimicrobiia</taxon>
        <taxon>Terrimicrobiales</taxon>
        <taxon>Terrimicrobiaceae</taxon>
        <taxon>Terrimicrobium</taxon>
    </lineage>
</organism>
<protein>
    <submittedName>
        <fullName evidence="1">Uncharacterized protein</fullName>
    </submittedName>
</protein>
<gene>
    <name evidence="1" type="ORF">TSACC_3578</name>
</gene>
<evidence type="ECO:0000313" key="2">
    <source>
        <dbReference type="Proteomes" id="UP000076023"/>
    </source>
</evidence>
<dbReference type="AlphaFoldDB" id="A0A146GDU7"/>
<dbReference type="InParanoid" id="A0A146GDU7"/>
<evidence type="ECO:0000313" key="1">
    <source>
        <dbReference type="EMBL" id="GAT35511.1"/>
    </source>
</evidence>
<proteinExistence type="predicted"/>
<sequence>MNKPPFSVSGVIPSLAQVADFGPPRSEIGIGCLMPWLGKLYVLNYVSHRRHTGTGAGLRVIEDDFSMTVHPAAVDGTYANRFVHAPSSQLIIGPHLIDTQHTVRTVRELIDIRLCGTATHLTDPENLVYMLGMEGELFELNVHTLEVKLIFDLTAALSTPGEYSCHYKDCYTEGGRLVVVNNDYSEPDFLGKQSEGTLAEYDGEKWTVIERKPYVGLGGLGPYGGNVFATGWDRASAILKVFTGADKTWRTYRLPKASHCWDHKWQTEWPRIRSVDHERLLMDHHGMFYELSPWAYGNRVWGIRPISTHLWVHGDFCSWKGMLIIGADNTSHEGGGNLQCAEPQSGLWFGRTDDLWNLGKPKGWGGPWWEDAVKAGEPSDPYLMTGFDKKVLHLSQESAHAVTFNVEVDFLGCGVWKSYARIEVPAGSYVPHVFPDGFSAHWVRVTASADCRATAQLHYT</sequence>
<dbReference type="EMBL" id="BDCO01000003">
    <property type="protein sequence ID" value="GAT35511.1"/>
    <property type="molecule type" value="Genomic_DNA"/>
</dbReference>
<comment type="caution">
    <text evidence="1">The sequence shown here is derived from an EMBL/GenBank/DDBJ whole genome shotgun (WGS) entry which is preliminary data.</text>
</comment>